<dbReference type="InParanoid" id="A0A4Q1B7N5"/>
<dbReference type="PROSITE" id="PS50850">
    <property type="entry name" value="MFS"/>
    <property type="match status" value="1"/>
</dbReference>
<dbReference type="GO" id="GO:0022857">
    <property type="term" value="F:transmembrane transporter activity"/>
    <property type="evidence" value="ECO:0007669"/>
    <property type="project" value="InterPro"/>
</dbReference>
<feature type="compositionally biased region" description="Basic and acidic residues" evidence="2">
    <location>
        <begin position="544"/>
        <end position="563"/>
    </location>
</feature>
<dbReference type="Pfam" id="PF07690">
    <property type="entry name" value="MFS_1"/>
    <property type="match status" value="1"/>
</dbReference>
<feature type="transmembrane region" description="Helical" evidence="3">
    <location>
        <begin position="177"/>
        <end position="196"/>
    </location>
</feature>
<dbReference type="Gene3D" id="1.20.1250.20">
    <property type="entry name" value="MFS general substrate transporter like domains"/>
    <property type="match status" value="1"/>
</dbReference>
<organism evidence="5 6">
    <name type="scientific">Tremella mesenterica</name>
    <name type="common">Jelly fungus</name>
    <dbReference type="NCBI Taxonomy" id="5217"/>
    <lineage>
        <taxon>Eukaryota</taxon>
        <taxon>Fungi</taxon>
        <taxon>Dikarya</taxon>
        <taxon>Basidiomycota</taxon>
        <taxon>Agaricomycotina</taxon>
        <taxon>Tremellomycetes</taxon>
        <taxon>Tremellales</taxon>
        <taxon>Tremellaceae</taxon>
        <taxon>Tremella</taxon>
    </lineage>
</organism>
<dbReference type="PANTHER" id="PTHR42910:SF1">
    <property type="entry name" value="MAJOR FACILITATOR SUPERFAMILY (MFS) PROFILE DOMAIN-CONTAINING PROTEIN"/>
    <property type="match status" value="1"/>
</dbReference>
<reference evidence="5 6" key="1">
    <citation type="submission" date="2016-06" db="EMBL/GenBank/DDBJ databases">
        <title>Evolution of pathogenesis and genome organization in the Tremellales.</title>
        <authorList>
            <person name="Cuomo C."/>
            <person name="Litvintseva A."/>
            <person name="Heitman J."/>
            <person name="Chen Y."/>
            <person name="Sun S."/>
            <person name="Springer D."/>
            <person name="Dromer F."/>
            <person name="Young S."/>
            <person name="Zeng Q."/>
            <person name="Chapman S."/>
            <person name="Gujja S."/>
            <person name="Saif S."/>
            <person name="Birren B."/>
        </authorList>
    </citation>
    <scope>NUCLEOTIDE SEQUENCE [LARGE SCALE GENOMIC DNA]</scope>
    <source>
        <strain evidence="5 6">ATCC 28783</strain>
    </source>
</reference>
<dbReference type="InterPro" id="IPR011701">
    <property type="entry name" value="MFS"/>
</dbReference>
<keyword evidence="6" id="KW-1185">Reference proteome</keyword>
<comment type="subcellular location">
    <subcellularLocation>
        <location evidence="1">Membrane</location>
        <topology evidence="1">Multi-pass membrane protein</topology>
    </subcellularLocation>
</comment>
<dbReference type="AlphaFoldDB" id="A0A4Q1B7N5"/>
<proteinExistence type="predicted"/>
<dbReference type="Proteomes" id="UP000289152">
    <property type="component" value="Unassembled WGS sequence"/>
</dbReference>
<sequence>MSLNEVSTPVKELSYDPVSEVEQSPEQKPSLLAKTLSRLSRRRSASVKLQKIRKRDFGFLPIPKHNRHDPNLPPEQQPKFTWRTNVVFALASTSSVMNLYYVQPMLVAIATDLNVSNQTVSRIPTLLQGGYGTGILFVSPLGDLLRRRQLVLALFLVCSLLQIGLALAKNVQMLEGISFLVGICSVSAQVCIPWTADLAPANIRARSMSITLSGLISGLVIGRVLGGVFSTYASWRDTYWWAMALQIFILSLLYLGLPDTPDKGVKVPYFKFILSMFKYLYKYPTLTQASICFCFSSGASTCASQVWTTMTFVLSSDPYHYSPFDIGLFGLLGIIGALMAPQWGRLVDRIVPWTGQIIGFCVTTASMIIALAGATKSIGPICVAMVMYDAGSQLAQVASTYRIAGLEPQARARMNGCFLLLMFIGQTSGTAIMTKVYNTHGWYATGATAVAFQGLVLLTLLVRGPHEPGWFGWSGGTQLFRRDKLTDLSPTAITEGKHHLLKHKSKHSHEDVVEMGAVYEKGKRVNRPQSPVQSMNPEQLSKLESGRKEKEKDNEKSEGKVIEGEESEEVREIQRVFAAGHSADTA</sequence>
<feature type="transmembrane region" description="Helical" evidence="3">
    <location>
        <begin position="239"/>
        <end position="258"/>
    </location>
</feature>
<feature type="compositionally biased region" description="Polar residues" evidence="2">
    <location>
        <begin position="527"/>
        <end position="539"/>
    </location>
</feature>
<keyword evidence="3" id="KW-0812">Transmembrane</keyword>
<feature type="transmembrane region" description="Helical" evidence="3">
    <location>
        <begin position="150"/>
        <end position="171"/>
    </location>
</feature>
<dbReference type="InterPro" id="IPR020846">
    <property type="entry name" value="MFS_dom"/>
</dbReference>
<dbReference type="SUPFAM" id="SSF103473">
    <property type="entry name" value="MFS general substrate transporter"/>
    <property type="match status" value="1"/>
</dbReference>
<accession>A0A4Q1B7N5</accession>
<evidence type="ECO:0000313" key="6">
    <source>
        <dbReference type="Proteomes" id="UP000289152"/>
    </source>
</evidence>
<evidence type="ECO:0000313" key="5">
    <source>
        <dbReference type="EMBL" id="RXK34678.1"/>
    </source>
</evidence>
<name>A0A4Q1B7N5_TREME</name>
<feature type="transmembrane region" description="Helical" evidence="3">
    <location>
        <begin position="279"/>
        <end position="299"/>
    </location>
</feature>
<keyword evidence="3" id="KW-0472">Membrane</keyword>
<evidence type="ECO:0000256" key="2">
    <source>
        <dbReference type="SAM" id="MobiDB-lite"/>
    </source>
</evidence>
<dbReference type="VEuPathDB" id="FungiDB:TREMEDRAFT_65551"/>
<evidence type="ECO:0000256" key="3">
    <source>
        <dbReference type="SAM" id="Phobius"/>
    </source>
</evidence>
<dbReference type="OrthoDB" id="2105912at2759"/>
<dbReference type="PANTHER" id="PTHR42910">
    <property type="entry name" value="TRANSPORTER SCO4007-RELATED"/>
    <property type="match status" value="1"/>
</dbReference>
<feature type="transmembrane region" description="Helical" evidence="3">
    <location>
        <begin position="442"/>
        <end position="462"/>
    </location>
</feature>
<feature type="region of interest" description="Disordered" evidence="2">
    <location>
        <begin position="523"/>
        <end position="569"/>
    </location>
</feature>
<feature type="transmembrane region" description="Helical" evidence="3">
    <location>
        <begin position="319"/>
        <end position="338"/>
    </location>
</feature>
<feature type="domain" description="Major facilitator superfamily (MFS) profile" evidence="4">
    <location>
        <begin position="84"/>
        <end position="466"/>
    </location>
</feature>
<dbReference type="InterPro" id="IPR036259">
    <property type="entry name" value="MFS_trans_sf"/>
</dbReference>
<evidence type="ECO:0000259" key="4">
    <source>
        <dbReference type="PROSITE" id="PS50850"/>
    </source>
</evidence>
<keyword evidence="3" id="KW-1133">Transmembrane helix</keyword>
<evidence type="ECO:0000256" key="1">
    <source>
        <dbReference type="ARBA" id="ARBA00004141"/>
    </source>
</evidence>
<gene>
    <name evidence="5" type="ORF">M231_08065</name>
</gene>
<feature type="transmembrane region" description="Helical" evidence="3">
    <location>
        <begin position="350"/>
        <end position="372"/>
    </location>
</feature>
<dbReference type="GO" id="GO:0016020">
    <property type="term" value="C:membrane"/>
    <property type="evidence" value="ECO:0007669"/>
    <property type="project" value="UniProtKB-SubCell"/>
</dbReference>
<feature type="transmembrane region" description="Helical" evidence="3">
    <location>
        <begin position="208"/>
        <end position="233"/>
    </location>
</feature>
<dbReference type="EMBL" id="SDIL01000225">
    <property type="protein sequence ID" value="RXK34678.1"/>
    <property type="molecule type" value="Genomic_DNA"/>
</dbReference>
<protein>
    <recommendedName>
        <fullName evidence="4">Major facilitator superfamily (MFS) profile domain-containing protein</fullName>
    </recommendedName>
</protein>
<comment type="caution">
    <text evidence="5">The sequence shown here is derived from an EMBL/GenBank/DDBJ whole genome shotgun (WGS) entry which is preliminary data.</text>
</comment>
<feature type="region of interest" description="Disordered" evidence="2">
    <location>
        <begin position="1"/>
        <end position="29"/>
    </location>
</feature>
<dbReference type="CDD" id="cd17324">
    <property type="entry name" value="MFS_NepI_like"/>
    <property type="match status" value="1"/>
</dbReference>